<dbReference type="HOGENOM" id="CLU_2881428_0_0_5"/>
<accession>M9RGI7</accession>
<dbReference type="KEGG" id="oat:OAN307_c40910"/>
<organism evidence="1 2">
    <name type="scientific">Octadecabacter antarcticus 307</name>
    <dbReference type="NCBI Taxonomy" id="391626"/>
    <lineage>
        <taxon>Bacteria</taxon>
        <taxon>Pseudomonadati</taxon>
        <taxon>Pseudomonadota</taxon>
        <taxon>Alphaproteobacteria</taxon>
        <taxon>Rhodobacterales</taxon>
        <taxon>Roseobacteraceae</taxon>
        <taxon>Octadecabacter</taxon>
    </lineage>
</organism>
<dbReference type="Proteomes" id="UP000005307">
    <property type="component" value="Chromosome"/>
</dbReference>
<reference evidence="1 2" key="1">
    <citation type="journal article" date="2013" name="PLoS ONE">
        <title>Poles Apart: Arctic and Antarctic Octadecabacter strains Share High Genome Plasticity and a New Type of Xanthorhodopsin.</title>
        <authorList>
            <person name="Vollmers J."/>
            <person name="Voget S."/>
            <person name="Dietrich S."/>
            <person name="Gollnow K."/>
            <person name="Smits M."/>
            <person name="Meyer K."/>
            <person name="Brinkhoff T."/>
            <person name="Simon M."/>
            <person name="Daniel R."/>
        </authorList>
    </citation>
    <scope>NUCLEOTIDE SEQUENCE [LARGE SCALE GENOMIC DNA]</scope>
    <source>
        <strain evidence="1 2">307</strain>
    </source>
</reference>
<sequence length="63" mass="7091">MLHFTSILDVLVSKMDFFAVLNLLQIEHLRSEAMHKTIPDTSKAKRTRTVNMVAPPISNGVVQ</sequence>
<keyword evidence="2" id="KW-1185">Reference proteome</keyword>
<proteinExistence type="predicted"/>
<protein>
    <submittedName>
        <fullName evidence="1">Uncharacterized protein</fullName>
    </submittedName>
</protein>
<evidence type="ECO:0000313" key="1">
    <source>
        <dbReference type="EMBL" id="AGI69496.1"/>
    </source>
</evidence>
<name>M9RGI7_9RHOB</name>
<dbReference type="AlphaFoldDB" id="M9RGI7"/>
<evidence type="ECO:0000313" key="2">
    <source>
        <dbReference type="Proteomes" id="UP000005307"/>
    </source>
</evidence>
<gene>
    <name evidence="1" type="ORF">OAN307_c40910</name>
</gene>
<dbReference type="EMBL" id="CP003740">
    <property type="protein sequence ID" value="AGI69496.1"/>
    <property type="molecule type" value="Genomic_DNA"/>
</dbReference>